<feature type="domain" description="TonB-dependent receptor plug" evidence="8">
    <location>
        <begin position="133"/>
        <end position="240"/>
    </location>
</feature>
<evidence type="ECO:0000313" key="10">
    <source>
        <dbReference type="Proteomes" id="UP000266005"/>
    </source>
</evidence>
<sequence length="1065" mass="118237">MQNALPAKPQIGRLLRNILLFSALLLYCATGYSQTVQSNKAAGTVTGKVTDNGGEPLPGVTILVQGTAVGTVSGPDGSFEIKAEPNSSLLFRYIGFTEMVVPLEGKKQLNVSLQTDTKQLSEVVVVGYGEQKKSHLTGSIARLENQNLEQIPVSRIDQAIQGQIAGVKVQNITSEVGEAPEISIRGVSSISAGSSPLVVVDGYPTTDGLEFINAASIASIEVLKDASSTAIYGSRGANGVILVTTKEGKANEPRYDFQSYFGVKSFYKKEDVMDAYAYTDMLLRENQLIEDAKAAREGREAKVLDFTSRERMMRLIADNSGLTDWQDEATRDVTTMQSYLMNVSGGGGNINYFISGQYVDDEGMLKDNSMNRFNLSAKINAKLNKKLKIGLDLKPTYTHTQKSAVPFADFTRSHTWSPVRHNAYTSAATGYAEGEYAHGRHYRNIVLTYLDAEGNEQTVTNSNIWGTGNNNPVSRMENEWRHQYDYRLVANSFLQWDIVKNLRFKTTLGTYIKYRDYDRWRNSKADDAGLRLSSNNTLLSKDILSENTLDYKWEQGQHTVNALAGYTYQYTDYKYTSIEGSQQPTDYVPTVNAATTLNLANSFTLKEEDALISYLGRINYAYGDKYLLSVAMRTDGSSRFGDKKKYGWFPSASVGWNVANEAFWADKLGAINVFKLRASVGLTGNNNINNYVNLNTLAGANYVFGDGIGSVAQGLGQINETISNNSITWEKTLEFDYGVDLGLFSNRLTLTADYYYSVTQDLLYQQNITAISGYRNFWNNIGRIENKGLELSLNAYVLNKPEFTWQVGANISANRNKLLSLGGAPQFINTGERGEQYISKVGEEMVQFYGYKMIGVWQNQEEINANPHSAEDAPGGIRVADINNDGVIDANDRTATGSPFPDYTWGITNRVNFKGFDLSVTLEGSEGAEVFSGDGYYTESRYLHHDFTDGRWFSPDYAASKPREKNGREWVNTDYLVHDASYIALRSAVLGYTLPKALSSRVKLENIRVYVSGYNLLYLMSDEYTGLNPEAQMTSGLYESPLIVGYQRGAYPIQRTLTLGIDVKF</sequence>
<evidence type="ECO:0000256" key="7">
    <source>
        <dbReference type="PROSITE-ProRule" id="PRU01360"/>
    </source>
</evidence>
<dbReference type="InterPro" id="IPR037066">
    <property type="entry name" value="Plug_dom_sf"/>
</dbReference>
<dbReference type="InterPro" id="IPR023996">
    <property type="entry name" value="TonB-dep_OMP_SusC/RagA"/>
</dbReference>
<dbReference type="NCBIfam" id="TIGR04057">
    <property type="entry name" value="SusC_RagA_signa"/>
    <property type="match status" value="1"/>
</dbReference>
<reference evidence="10" key="1">
    <citation type="submission" date="2018-08" db="EMBL/GenBank/DDBJ databases">
        <title>Mucilaginibacter sp. MYSH2.</title>
        <authorList>
            <person name="Seo T."/>
        </authorList>
    </citation>
    <scope>NUCLEOTIDE SEQUENCE [LARGE SCALE GENOMIC DNA]</scope>
    <source>
        <strain evidence="10">KIRAN</strain>
    </source>
</reference>
<dbReference type="Proteomes" id="UP000266005">
    <property type="component" value="Unassembled WGS sequence"/>
</dbReference>
<keyword evidence="6 7" id="KW-0998">Cell outer membrane</keyword>
<dbReference type="Pfam" id="PF13715">
    <property type="entry name" value="CarbopepD_reg_2"/>
    <property type="match status" value="1"/>
</dbReference>
<proteinExistence type="inferred from homology"/>
<dbReference type="InterPro" id="IPR008969">
    <property type="entry name" value="CarboxyPept-like_regulatory"/>
</dbReference>
<keyword evidence="5 7" id="KW-0472">Membrane</keyword>
<evidence type="ECO:0000256" key="5">
    <source>
        <dbReference type="ARBA" id="ARBA00023136"/>
    </source>
</evidence>
<dbReference type="Pfam" id="PF07715">
    <property type="entry name" value="Plug"/>
    <property type="match status" value="1"/>
</dbReference>
<dbReference type="GO" id="GO:0009279">
    <property type="term" value="C:cell outer membrane"/>
    <property type="evidence" value="ECO:0007669"/>
    <property type="project" value="UniProtKB-SubCell"/>
</dbReference>
<dbReference type="Gene3D" id="2.60.40.1120">
    <property type="entry name" value="Carboxypeptidase-like, regulatory domain"/>
    <property type="match status" value="1"/>
</dbReference>
<keyword evidence="3 7" id="KW-1134">Transmembrane beta strand</keyword>
<dbReference type="PROSITE" id="PS52016">
    <property type="entry name" value="TONB_DEPENDENT_REC_3"/>
    <property type="match status" value="1"/>
</dbReference>
<keyword evidence="2 7" id="KW-0813">Transport</keyword>
<evidence type="ECO:0000256" key="2">
    <source>
        <dbReference type="ARBA" id="ARBA00022448"/>
    </source>
</evidence>
<evidence type="ECO:0000256" key="4">
    <source>
        <dbReference type="ARBA" id="ARBA00022692"/>
    </source>
</evidence>
<comment type="subcellular location">
    <subcellularLocation>
        <location evidence="1 7">Cell outer membrane</location>
        <topology evidence="1 7">Multi-pass membrane protein</topology>
    </subcellularLocation>
</comment>
<dbReference type="InterPro" id="IPR036942">
    <property type="entry name" value="Beta-barrel_TonB_sf"/>
</dbReference>
<dbReference type="NCBIfam" id="TIGR04056">
    <property type="entry name" value="OMP_RagA_SusC"/>
    <property type="match status" value="1"/>
</dbReference>
<dbReference type="SUPFAM" id="SSF56935">
    <property type="entry name" value="Porins"/>
    <property type="match status" value="1"/>
</dbReference>
<dbReference type="SUPFAM" id="SSF49464">
    <property type="entry name" value="Carboxypeptidase regulatory domain-like"/>
    <property type="match status" value="1"/>
</dbReference>
<dbReference type="Gene3D" id="2.170.130.10">
    <property type="entry name" value="TonB-dependent receptor, plug domain"/>
    <property type="match status" value="1"/>
</dbReference>
<dbReference type="InterPro" id="IPR039426">
    <property type="entry name" value="TonB-dep_rcpt-like"/>
</dbReference>
<comment type="similarity">
    <text evidence="7">Belongs to the TonB-dependent receptor family.</text>
</comment>
<evidence type="ECO:0000256" key="6">
    <source>
        <dbReference type="ARBA" id="ARBA00023237"/>
    </source>
</evidence>
<evidence type="ECO:0000256" key="3">
    <source>
        <dbReference type="ARBA" id="ARBA00022452"/>
    </source>
</evidence>
<dbReference type="EMBL" id="QWGE01000001">
    <property type="protein sequence ID" value="RIJ42510.1"/>
    <property type="molecule type" value="Genomic_DNA"/>
</dbReference>
<keyword evidence="9" id="KW-0675">Receptor</keyword>
<keyword evidence="4 7" id="KW-0812">Transmembrane</keyword>
<evidence type="ECO:0000313" key="9">
    <source>
        <dbReference type="EMBL" id="RIJ42510.1"/>
    </source>
</evidence>
<comment type="caution">
    <text evidence="9">The sequence shown here is derived from an EMBL/GenBank/DDBJ whole genome shotgun (WGS) entry which is preliminary data.</text>
</comment>
<name>A0A399SFZ1_9BACT</name>
<dbReference type="InterPro" id="IPR023997">
    <property type="entry name" value="TonB-dep_OMP_SusC/RagA_CS"/>
</dbReference>
<dbReference type="InterPro" id="IPR012910">
    <property type="entry name" value="Plug_dom"/>
</dbReference>
<evidence type="ECO:0000256" key="1">
    <source>
        <dbReference type="ARBA" id="ARBA00004571"/>
    </source>
</evidence>
<keyword evidence="10" id="KW-1185">Reference proteome</keyword>
<evidence type="ECO:0000259" key="8">
    <source>
        <dbReference type="Pfam" id="PF07715"/>
    </source>
</evidence>
<dbReference type="Gene3D" id="2.40.170.20">
    <property type="entry name" value="TonB-dependent receptor, beta-barrel domain"/>
    <property type="match status" value="1"/>
</dbReference>
<protein>
    <submittedName>
        <fullName evidence="9">TonB-dependent receptor</fullName>
    </submittedName>
</protein>
<dbReference type="AlphaFoldDB" id="A0A399SFZ1"/>
<gene>
    <name evidence="9" type="ORF">D1627_01190</name>
</gene>
<organism evidence="9 10">
    <name type="scientific">Pontibacter oryzae</name>
    <dbReference type="NCBI Taxonomy" id="2304593"/>
    <lineage>
        <taxon>Bacteria</taxon>
        <taxon>Pseudomonadati</taxon>
        <taxon>Bacteroidota</taxon>
        <taxon>Cytophagia</taxon>
        <taxon>Cytophagales</taxon>
        <taxon>Hymenobacteraceae</taxon>
        <taxon>Pontibacter</taxon>
    </lineage>
</organism>
<accession>A0A399SFZ1</accession>